<accession>A0ABY6ULA6</accession>
<dbReference type="EMBL" id="CABFNS010000837">
    <property type="protein sequence ID" value="VUC31790.1"/>
    <property type="molecule type" value="Genomic_DNA"/>
</dbReference>
<evidence type="ECO:0000313" key="3">
    <source>
        <dbReference type="Proteomes" id="UP000766486"/>
    </source>
</evidence>
<name>A0ABY6ULA6_BIOOC</name>
<gene>
    <name evidence="2" type="ORF">CLO192961_LOCUS315643</name>
</gene>
<comment type="caution">
    <text evidence="2">The sequence shown here is derived from an EMBL/GenBank/DDBJ whole genome shotgun (WGS) entry which is preliminary data.</text>
</comment>
<keyword evidence="3" id="KW-1185">Reference proteome</keyword>
<dbReference type="Proteomes" id="UP000766486">
    <property type="component" value="Unassembled WGS sequence"/>
</dbReference>
<sequence>MLPLKPVTSDTSSSSSSASDTSSGDSDAQGTWKEKLGPELLSLDDDGIPILPKEWYDDLNDKDKSMKTFFAYVEKEETGFESLGLPFRRVIKGPEPCIQARQYAGHKDSLDTEEKNRLLFPGLKRPPLKLKAGKYSVLPSPRKTSTVDSRNINPPLNFVSDRWVTDDTKRFLERGLTLVTTTMPNASWDLGQLLGPNGEDLETIERSLSFAPPSSEHNNSEMRSATSTGHFISHPREFNIGLGWGDYDTHIHW</sequence>
<feature type="region of interest" description="Disordered" evidence="1">
    <location>
        <begin position="1"/>
        <end position="43"/>
    </location>
</feature>
<evidence type="ECO:0000256" key="1">
    <source>
        <dbReference type="SAM" id="MobiDB-lite"/>
    </source>
</evidence>
<reference evidence="2 3" key="1">
    <citation type="submission" date="2019-06" db="EMBL/GenBank/DDBJ databases">
        <authorList>
            <person name="Broberg M."/>
        </authorList>
    </citation>
    <scope>NUCLEOTIDE SEQUENCE [LARGE SCALE GENOMIC DNA]</scope>
</reference>
<feature type="compositionally biased region" description="Low complexity" evidence="1">
    <location>
        <begin position="8"/>
        <end position="31"/>
    </location>
</feature>
<proteinExistence type="predicted"/>
<evidence type="ECO:0000313" key="2">
    <source>
        <dbReference type="EMBL" id="VUC31790.1"/>
    </source>
</evidence>
<protein>
    <submittedName>
        <fullName evidence="2">Uncharacterized protein</fullName>
    </submittedName>
</protein>
<organism evidence="2 3">
    <name type="scientific">Bionectria ochroleuca</name>
    <name type="common">Gliocladium roseum</name>
    <dbReference type="NCBI Taxonomy" id="29856"/>
    <lineage>
        <taxon>Eukaryota</taxon>
        <taxon>Fungi</taxon>
        <taxon>Dikarya</taxon>
        <taxon>Ascomycota</taxon>
        <taxon>Pezizomycotina</taxon>
        <taxon>Sordariomycetes</taxon>
        <taxon>Hypocreomycetidae</taxon>
        <taxon>Hypocreales</taxon>
        <taxon>Bionectriaceae</taxon>
        <taxon>Clonostachys</taxon>
    </lineage>
</organism>